<evidence type="ECO:0000256" key="13">
    <source>
        <dbReference type="ARBA" id="ARBA00023075"/>
    </source>
</evidence>
<keyword evidence="10 17" id="KW-0249">Electron transport</keyword>
<proteinExistence type="inferred from homology"/>
<evidence type="ECO:0000259" key="19">
    <source>
        <dbReference type="Pfam" id="PF06444"/>
    </source>
</evidence>
<evidence type="ECO:0000256" key="16">
    <source>
        <dbReference type="ARBA" id="ARBA00049551"/>
    </source>
</evidence>
<feature type="transmembrane region" description="Helical" evidence="17">
    <location>
        <begin position="127"/>
        <end position="146"/>
    </location>
</feature>
<feature type="transmembrane region" description="Helical" evidence="17">
    <location>
        <begin position="56"/>
        <end position="76"/>
    </location>
</feature>
<evidence type="ECO:0000256" key="4">
    <source>
        <dbReference type="ARBA" id="ARBA00021008"/>
    </source>
</evidence>
<dbReference type="GO" id="GO:0005743">
    <property type="term" value="C:mitochondrial inner membrane"/>
    <property type="evidence" value="ECO:0007669"/>
    <property type="project" value="UniProtKB-SubCell"/>
</dbReference>
<evidence type="ECO:0000256" key="5">
    <source>
        <dbReference type="ARBA" id="ARBA00022448"/>
    </source>
</evidence>
<feature type="transmembrane region" description="Helical" evidence="17">
    <location>
        <begin position="278"/>
        <end position="302"/>
    </location>
</feature>
<feature type="domain" description="NADH dehydrogenase subunit 2 C-terminal" evidence="19">
    <location>
        <begin position="290"/>
        <end position="342"/>
    </location>
</feature>
<feature type="transmembrane region" description="Helical" evidence="17">
    <location>
        <begin position="323"/>
        <end position="343"/>
    </location>
</feature>
<dbReference type="InterPro" id="IPR050175">
    <property type="entry name" value="Complex_I_Subunit_2"/>
</dbReference>
<keyword evidence="6 17" id="KW-0679">Respiratory chain</keyword>
<keyword evidence="12 17" id="KW-0520">NAD</keyword>
<evidence type="ECO:0000256" key="11">
    <source>
        <dbReference type="ARBA" id="ARBA00022989"/>
    </source>
</evidence>
<accession>A0A0F7LET4</accession>
<evidence type="ECO:0000256" key="14">
    <source>
        <dbReference type="ARBA" id="ARBA00023128"/>
    </source>
</evidence>
<feature type="transmembrane region" description="Helical" evidence="17">
    <location>
        <begin position="237"/>
        <end position="258"/>
    </location>
</feature>
<keyword evidence="9 17" id="KW-1278">Translocase</keyword>
<evidence type="ECO:0000256" key="15">
    <source>
        <dbReference type="ARBA" id="ARBA00023136"/>
    </source>
</evidence>
<protein>
    <recommendedName>
        <fullName evidence="4 17">NADH-ubiquinone oxidoreductase chain 2</fullName>
        <ecNumber evidence="3 17">7.1.1.2</ecNumber>
    </recommendedName>
</protein>
<dbReference type="Pfam" id="PF06444">
    <property type="entry name" value="NADH_dehy_S2_C"/>
    <property type="match status" value="1"/>
</dbReference>
<evidence type="ECO:0000256" key="6">
    <source>
        <dbReference type="ARBA" id="ARBA00022660"/>
    </source>
</evidence>
<organism evidence="20">
    <name type="scientific">Sphenodon punctatus</name>
    <name type="common">Tuatara</name>
    <name type="synonym">Hatteria punctata</name>
    <dbReference type="NCBI Taxonomy" id="8508"/>
    <lineage>
        <taxon>Eukaryota</taxon>
        <taxon>Metazoa</taxon>
        <taxon>Chordata</taxon>
        <taxon>Craniata</taxon>
        <taxon>Vertebrata</taxon>
        <taxon>Euteleostomi</taxon>
        <taxon>Lepidosauria</taxon>
        <taxon>Sphenodontia</taxon>
        <taxon>Sphenodontidae</taxon>
        <taxon>Sphenodon</taxon>
    </lineage>
</organism>
<evidence type="ECO:0000256" key="12">
    <source>
        <dbReference type="ARBA" id="ARBA00023027"/>
    </source>
</evidence>
<dbReference type="Pfam" id="PF00361">
    <property type="entry name" value="Proton_antipo_M"/>
    <property type="match status" value="1"/>
</dbReference>
<comment type="function">
    <text evidence="17">Core subunit of the mitochondrial membrane respiratory chain NADH dehydrogenase (Complex I) which catalyzes electron transfer from NADH through the respiratory chain, using ubiquinone as an electron acceptor. Essential for the catalytic activity and assembly of complex I.</text>
</comment>
<feature type="transmembrane region" description="Helical" evidence="17">
    <location>
        <begin position="178"/>
        <end position="195"/>
    </location>
</feature>
<dbReference type="EC" id="7.1.1.2" evidence="3 17"/>
<dbReference type="InterPro" id="IPR003917">
    <property type="entry name" value="NADH_UbQ_OxRdtase_chain2"/>
</dbReference>
<name>A0A0F7LET4_SPHPU</name>
<feature type="domain" description="NADH:quinone oxidoreductase/Mrp antiporter transmembrane" evidence="18">
    <location>
        <begin position="23"/>
        <end position="289"/>
    </location>
</feature>
<keyword evidence="7 17" id="KW-0812">Transmembrane</keyword>
<keyword evidence="5" id="KW-0813">Transport</keyword>
<reference evidence="20" key="1">
    <citation type="journal article" date="2015" name="Sci. Rep.">
        <title>Distance-dependent patterns of molecular divergences in Tuatara mitogenomes.</title>
        <authorList>
            <person name="Subramanian S."/>
            <person name="Mohandesan E."/>
            <person name="Millar C.D."/>
            <person name="Lambert D.M."/>
        </authorList>
    </citation>
    <scope>NUCLEOTIDE SEQUENCE</scope>
    <source>
        <strain evidence="20">North Brother</strain>
    </source>
</reference>
<gene>
    <name evidence="20" type="primary">ND2</name>
</gene>
<evidence type="ECO:0000256" key="2">
    <source>
        <dbReference type="ARBA" id="ARBA00007012"/>
    </source>
</evidence>
<keyword evidence="13 17" id="KW-0830">Ubiquinone</keyword>
<comment type="catalytic activity">
    <reaction evidence="16 17">
        <text>a ubiquinone + NADH + 5 H(+)(in) = a ubiquinol + NAD(+) + 4 H(+)(out)</text>
        <dbReference type="Rhea" id="RHEA:29091"/>
        <dbReference type="Rhea" id="RHEA-COMP:9565"/>
        <dbReference type="Rhea" id="RHEA-COMP:9566"/>
        <dbReference type="ChEBI" id="CHEBI:15378"/>
        <dbReference type="ChEBI" id="CHEBI:16389"/>
        <dbReference type="ChEBI" id="CHEBI:17976"/>
        <dbReference type="ChEBI" id="CHEBI:57540"/>
        <dbReference type="ChEBI" id="CHEBI:57945"/>
        <dbReference type="EC" id="7.1.1.2"/>
    </reaction>
</comment>
<evidence type="ECO:0000256" key="1">
    <source>
        <dbReference type="ARBA" id="ARBA00004448"/>
    </source>
</evidence>
<geneLocation type="mitochondrion" evidence="20"/>
<evidence type="ECO:0000256" key="10">
    <source>
        <dbReference type="ARBA" id="ARBA00022982"/>
    </source>
</evidence>
<evidence type="ECO:0000256" key="9">
    <source>
        <dbReference type="ARBA" id="ARBA00022967"/>
    </source>
</evidence>
<keyword evidence="11 17" id="KW-1133">Transmembrane helix</keyword>
<evidence type="ECO:0000259" key="18">
    <source>
        <dbReference type="Pfam" id="PF00361"/>
    </source>
</evidence>
<dbReference type="PANTHER" id="PTHR46552:SF1">
    <property type="entry name" value="NADH-UBIQUINONE OXIDOREDUCTASE CHAIN 2"/>
    <property type="match status" value="1"/>
</dbReference>
<dbReference type="InterPro" id="IPR010933">
    <property type="entry name" value="NADH_DH_su2_C"/>
</dbReference>
<evidence type="ECO:0000256" key="3">
    <source>
        <dbReference type="ARBA" id="ARBA00012944"/>
    </source>
</evidence>
<evidence type="ECO:0000256" key="7">
    <source>
        <dbReference type="ARBA" id="ARBA00022692"/>
    </source>
</evidence>
<dbReference type="InterPro" id="IPR001750">
    <property type="entry name" value="ND/Mrp_TM"/>
</dbReference>
<dbReference type="GO" id="GO:0006120">
    <property type="term" value="P:mitochondrial electron transport, NADH to ubiquinone"/>
    <property type="evidence" value="ECO:0007669"/>
    <property type="project" value="InterPro"/>
</dbReference>
<evidence type="ECO:0000313" key="20">
    <source>
        <dbReference type="EMBL" id="AKH60622.1"/>
    </source>
</evidence>
<comment type="similarity">
    <text evidence="2 17">Belongs to the complex I subunit 2 family.</text>
</comment>
<comment type="subcellular location">
    <subcellularLocation>
        <location evidence="1 17">Mitochondrion inner membrane</location>
        <topology evidence="1 17">Multi-pass membrane protein</topology>
    </subcellularLocation>
</comment>
<keyword evidence="15 17" id="KW-0472">Membrane</keyword>
<keyword evidence="8 17" id="KW-0999">Mitochondrion inner membrane</keyword>
<evidence type="ECO:0000256" key="8">
    <source>
        <dbReference type="ARBA" id="ARBA00022792"/>
    </source>
</evidence>
<dbReference type="PANTHER" id="PTHR46552">
    <property type="entry name" value="NADH-UBIQUINONE OXIDOREDUCTASE CHAIN 2"/>
    <property type="match status" value="1"/>
</dbReference>
<dbReference type="PRINTS" id="PR01436">
    <property type="entry name" value="NADHDHGNASE2"/>
</dbReference>
<feature type="transmembrane region" description="Helical" evidence="17">
    <location>
        <begin position="201"/>
        <end position="225"/>
    </location>
</feature>
<keyword evidence="14 17" id="KW-0496">Mitochondrion</keyword>
<dbReference type="GO" id="GO:0008137">
    <property type="term" value="F:NADH dehydrogenase (ubiquinone) activity"/>
    <property type="evidence" value="ECO:0007669"/>
    <property type="project" value="UniProtKB-EC"/>
</dbReference>
<dbReference type="EMBL" id="KP996641">
    <property type="protein sequence ID" value="AKH60622.1"/>
    <property type="molecule type" value="Genomic_DNA"/>
</dbReference>
<feature type="transmembrane region" description="Helical" evidence="17">
    <location>
        <begin position="152"/>
        <end position="171"/>
    </location>
</feature>
<feature type="transmembrane region" description="Helical" evidence="17">
    <location>
        <begin position="96"/>
        <end position="115"/>
    </location>
</feature>
<dbReference type="AlphaFoldDB" id="A0A0F7LET4"/>
<sequence>MHPSITSLLLIALSTSTIITMSSYHWMFAWAGLEINMLSMLPLISKEHHPRAVEATMKYFMTQAAASAMLIFASTINAWQTAQWDISLLTPSTPMMMLTLAITMKLGLAPFHFWLPEVSLGTTNSVMLIITTWQKLAPLAIIILLHNSLNHHLLTSLGLLSMVVGGWGGMNQLQIRKIMAYSSIAHMGWVVMILPKAPDLSLLYLMLYIMLNLTMFLIIISTALTKLTSLFSTQNKSFPLMILMALTLLSMGGLPPMTGFLPKWLILQELIYQHQTQMATLASLSTLLSLFFYLRLVFNAFLTTPPNTSNVTKNWRNQTNHHILLPQMMILSLMLLIITPLVISLF</sequence>
<evidence type="ECO:0000256" key="17">
    <source>
        <dbReference type="RuleBase" id="RU003403"/>
    </source>
</evidence>